<evidence type="ECO:0000313" key="3">
    <source>
        <dbReference type="Proteomes" id="UP000295110"/>
    </source>
</evidence>
<comment type="caution">
    <text evidence="2">The sequence shown here is derived from an EMBL/GenBank/DDBJ whole genome shotgun (WGS) entry which is preliminary data.</text>
</comment>
<dbReference type="AlphaFoldDB" id="A0A4R3VBH2"/>
<keyword evidence="3" id="KW-1185">Reference proteome</keyword>
<dbReference type="OrthoDB" id="7586150at2"/>
<sequence length="94" mass="10421">MLRNLLLIVALAVGALGLGARLAGHRDATPFAIWGCMIAAAVLVERWRYNKARSATDGDGWQKTEERFVDPESGQTMQVLYNPRSGERRYEAAD</sequence>
<organism evidence="2 3">
    <name type="scientific">Roseateles saccharophilus</name>
    <name type="common">Pseudomonas saccharophila</name>
    <dbReference type="NCBI Taxonomy" id="304"/>
    <lineage>
        <taxon>Bacteria</taxon>
        <taxon>Pseudomonadati</taxon>
        <taxon>Pseudomonadota</taxon>
        <taxon>Betaproteobacteria</taxon>
        <taxon>Burkholderiales</taxon>
        <taxon>Sphaerotilaceae</taxon>
        <taxon>Roseateles</taxon>
    </lineage>
</organism>
<gene>
    <name evidence="2" type="ORF">EV671_100791</name>
</gene>
<evidence type="ECO:0000256" key="1">
    <source>
        <dbReference type="SAM" id="Phobius"/>
    </source>
</evidence>
<keyword evidence="1" id="KW-0472">Membrane</keyword>
<keyword evidence="1" id="KW-1133">Transmembrane helix</keyword>
<name>A0A4R3VBH2_ROSSA</name>
<proteinExistence type="predicted"/>
<dbReference type="RefSeq" id="WP_132570806.1">
    <property type="nucleotide sequence ID" value="NZ_CBCSGL010000009.1"/>
</dbReference>
<dbReference type="Proteomes" id="UP000295110">
    <property type="component" value="Unassembled WGS sequence"/>
</dbReference>
<keyword evidence="1" id="KW-0812">Transmembrane</keyword>
<feature type="transmembrane region" description="Helical" evidence="1">
    <location>
        <begin position="31"/>
        <end position="47"/>
    </location>
</feature>
<protein>
    <submittedName>
        <fullName evidence="2">Uncharacterized protein</fullName>
    </submittedName>
</protein>
<evidence type="ECO:0000313" key="2">
    <source>
        <dbReference type="EMBL" id="TCV00962.1"/>
    </source>
</evidence>
<dbReference type="EMBL" id="SMBU01000007">
    <property type="protein sequence ID" value="TCV00962.1"/>
    <property type="molecule type" value="Genomic_DNA"/>
</dbReference>
<reference evidence="2 3" key="1">
    <citation type="submission" date="2019-03" db="EMBL/GenBank/DDBJ databases">
        <title>Genomic Encyclopedia of Type Strains, Phase IV (KMG-IV): sequencing the most valuable type-strain genomes for metagenomic binning, comparative biology and taxonomic classification.</title>
        <authorList>
            <person name="Goeker M."/>
        </authorList>
    </citation>
    <scope>NUCLEOTIDE SEQUENCE [LARGE SCALE GENOMIC DNA]</scope>
    <source>
        <strain evidence="2 3">DSM 654</strain>
    </source>
</reference>
<accession>A0A4R3VBH2</accession>